<dbReference type="PANTHER" id="PTHR13833:SF71">
    <property type="entry name" value="NHL DOMAIN-CONTAINING PROTEIN"/>
    <property type="match status" value="1"/>
</dbReference>
<keyword evidence="3" id="KW-0732">Signal</keyword>
<evidence type="ECO:0000256" key="1">
    <source>
        <dbReference type="ARBA" id="ARBA00022737"/>
    </source>
</evidence>
<dbReference type="Proteomes" id="UP001355653">
    <property type="component" value="Unassembled WGS sequence"/>
</dbReference>
<feature type="signal peptide" evidence="3">
    <location>
        <begin position="1"/>
        <end position="25"/>
    </location>
</feature>
<gene>
    <name evidence="5" type="ORF">P5G65_05685</name>
</gene>
<keyword evidence="1" id="KW-0677">Repeat</keyword>
<sequence>MKPLKYMLISTFAAATLLGGSSAWAAGLSADVLRSSNGQILADVTTFAGIGDFEDVNGDALSAAFRAPGSVLQLPDDSILIADTRNHLIRKVSGGKVTTFAGPEVVVSTNSQGFPTGGLLDGKASESFFNAPSGLAVDGKGNVYVADSANNVVRKVDTNGQVTTLAGNGVPGKKDGKGAEASFYHPSDVAVTADGIVYVADSLNHVIRKIATDGTVSTLNAASTRAILVRPGEASFAGEYQDGSLTEAKFNEPSGLALDSKGNLYVSDTGNQRIRYIDLQAGTVKTVAGSTALLSNNTIYDKNELYAGGDFADGEALKAKFDFPKGLTVTSEGGVLIADSLNHAIRYLLDGKVTTISGTVQTGETDGVERAAEFYNPSDVIVTAQGNMIVADASNNKIRKITPYHLPDNLASQGIKVVHGDKVIVFDAQPELQDGRTMVPVRAISETFGFEVKYAEQAGKKIVRLNKGTTTVELTIGETGVVLKQAGQADVKQSTDVSPYVKQDRTYVPIRFFAEQIGLDVQWDEATHTAILRTKSFVK</sequence>
<dbReference type="InterPro" id="IPR001258">
    <property type="entry name" value="NHL_repeat"/>
</dbReference>
<proteinExistence type="predicted"/>
<evidence type="ECO:0000313" key="6">
    <source>
        <dbReference type="Proteomes" id="UP001355653"/>
    </source>
</evidence>
<dbReference type="PROSITE" id="PS51125">
    <property type="entry name" value="NHL"/>
    <property type="match status" value="3"/>
</dbReference>
<dbReference type="SUPFAM" id="SSF55383">
    <property type="entry name" value="Copper amine oxidase, domain N"/>
    <property type="match status" value="2"/>
</dbReference>
<keyword evidence="6" id="KW-1185">Reference proteome</keyword>
<evidence type="ECO:0000313" key="5">
    <source>
        <dbReference type="EMBL" id="MEB4793379.1"/>
    </source>
</evidence>
<evidence type="ECO:0000256" key="2">
    <source>
        <dbReference type="PROSITE-ProRule" id="PRU00504"/>
    </source>
</evidence>
<evidence type="ECO:0000256" key="3">
    <source>
        <dbReference type="SAM" id="SignalP"/>
    </source>
</evidence>
<dbReference type="SUPFAM" id="SSF101898">
    <property type="entry name" value="NHL repeat"/>
    <property type="match status" value="1"/>
</dbReference>
<dbReference type="EMBL" id="JAROBY010000010">
    <property type="protein sequence ID" value="MEB4793379.1"/>
    <property type="molecule type" value="Genomic_DNA"/>
</dbReference>
<feature type="domain" description="Copper amine oxidase-like N-terminal" evidence="4">
    <location>
        <begin position="422"/>
        <end position="531"/>
    </location>
</feature>
<accession>A0ABU6D6L6</accession>
<dbReference type="Pfam" id="PF01436">
    <property type="entry name" value="NHL"/>
    <property type="match status" value="3"/>
</dbReference>
<reference evidence="5 6" key="1">
    <citation type="submission" date="2023-03" db="EMBL/GenBank/DDBJ databases">
        <title>Bacillus Genome Sequencing.</title>
        <authorList>
            <person name="Dunlap C."/>
        </authorList>
    </citation>
    <scope>NUCLEOTIDE SEQUENCE [LARGE SCALE GENOMIC DNA]</scope>
    <source>
        <strain evidence="5 6">NRS-1351</strain>
    </source>
</reference>
<dbReference type="Pfam" id="PF07833">
    <property type="entry name" value="Cu_amine_oxidN1"/>
    <property type="match status" value="1"/>
</dbReference>
<comment type="caution">
    <text evidence="5">The sequence shown here is derived from an EMBL/GenBank/DDBJ whole genome shotgun (WGS) entry which is preliminary data.</text>
</comment>
<dbReference type="PANTHER" id="PTHR13833">
    <property type="match status" value="1"/>
</dbReference>
<evidence type="ECO:0000259" key="4">
    <source>
        <dbReference type="Pfam" id="PF07833"/>
    </source>
</evidence>
<dbReference type="Gene3D" id="2.120.10.30">
    <property type="entry name" value="TolB, C-terminal domain"/>
    <property type="match status" value="4"/>
</dbReference>
<protein>
    <submittedName>
        <fullName evidence="5">Stalk domain-containing protein</fullName>
    </submittedName>
</protein>
<name>A0ABU6D6L6_9BACL</name>
<feature type="chain" id="PRO_5045139213" evidence="3">
    <location>
        <begin position="26"/>
        <end position="539"/>
    </location>
</feature>
<feature type="repeat" description="NHL" evidence="2">
    <location>
        <begin position="250"/>
        <end position="280"/>
    </location>
</feature>
<dbReference type="RefSeq" id="WP_246069100.1">
    <property type="nucleotide sequence ID" value="NZ_JAROBY010000010.1"/>
</dbReference>
<feature type="repeat" description="NHL" evidence="2">
    <location>
        <begin position="172"/>
        <end position="213"/>
    </location>
</feature>
<dbReference type="InterPro" id="IPR011042">
    <property type="entry name" value="6-blade_b-propeller_TolB-like"/>
</dbReference>
<dbReference type="InterPro" id="IPR036582">
    <property type="entry name" value="Mao_N_sf"/>
</dbReference>
<dbReference type="Gene3D" id="3.30.457.10">
    <property type="entry name" value="Copper amine oxidase-like, N-terminal domain"/>
    <property type="match status" value="1"/>
</dbReference>
<feature type="repeat" description="NHL" evidence="2">
    <location>
        <begin position="129"/>
        <end position="159"/>
    </location>
</feature>
<organism evidence="5 6">
    <name type="scientific">Paenibacillus chondroitinus</name>
    <dbReference type="NCBI Taxonomy" id="59842"/>
    <lineage>
        <taxon>Bacteria</taxon>
        <taxon>Bacillati</taxon>
        <taxon>Bacillota</taxon>
        <taxon>Bacilli</taxon>
        <taxon>Bacillales</taxon>
        <taxon>Paenibacillaceae</taxon>
        <taxon>Paenibacillus</taxon>
    </lineage>
</organism>
<dbReference type="InterPro" id="IPR012854">
    <property type="entry name" value="Cu_amine_oxidase-like_N"/>
</dbReference>